<name>X1GJR9_9ZZZZ</name>
<evidence type="ECO:0000313" key="1">
    <source>
        <dbReference type="EMBL" id="GAH58166.1"/>
    </source>
</evidence>
<gene>
    <name evidence="1" type="ORF">S03H2_28631</name>
</gene>
<protein>
    <submittedName>
        <fullName evidence="1">Uncharacterized protein</fullName>
    </submittedName>
</protein>
<reference evidence="1" key="1">
    <citation type="journal article" date="2014" name="Front. Microbiol.">
        <title>High frequency of phylogenetically diverse reductive dehalogenase-homologous genes in deep subseafloor sedimentary metagenomes.</title>
        <authorList>
            <person name="Kawai M."/>
            <person name="Futagami T."/>
            <person name="Toyoda A."/>
            <person name="Takaki Y."/>
            <person name="Nishi S."/>
            <person name="Hori S."/>
            <person name="Arai W."/>
            <person name="Tsubouchi T."/>
            <person name="Morono Y."/>
            <person name="Uchiyama I."/>
            <person name="Ito T."/>
            <person name="Fujiyama A."/>
            <person name="Inagaki F."/>
            <person name="Takami H."/>
        </authorList>
    </citation>
    <scope>NUCLEOTIDE SEQUENCE</scope>
    <source>
        <strain evidence="1">Expedition CK06-06</strain>
    </source>
</reference>
<sequence>MKKPQTNYAFIDGVKGSGCSQVDDDYRTTVEVMGSSRIHDAVSANFSGVVHTDAHPGLNPSPYYQWRDVEVSPK</sequence>
<comment type="caution">
    <text evidence="1">The sequence shown here is derived from an EMBL/GenBank/DDBJ whole genome shotgun (WGS) entry which is preliminary data.</text>
</comment>
<organism evidence="1">
    <name type="scientific">marine sediment metagenome</name>
    <dbReference type="NCBI Taxonomy" id="412755"/>
    <lineage>
        <taxon>unclassified sequences</taxon>
        <taxon>metagenomes</taxon>
        <taxon>ecological metagenomes</taxon>
    </lineage>
</organism>
<proteinExistence type="predicted"/>
<dbReference type="AlphaFoldDB" id="X1GJR9"/>
<accession>X1GJR9</accession>
<dbReference type="EMBL" id="BARU01017253">
    <property type="protein sequence ID" value="GAH58166.1"/>
    <property type="molecule type" value="Genomic_DNA"/>
</dbReference>